<evidence type="ECO:0000313" key="2">
    <source>
        <dbReference type="EMBL" id="KGT94605.1"/>
    </source>
</evidence>
<protein>
    <recommendedName>
        <fullName evidence="1">Beta-lactamase-related domain-containing protein</fullName>
    </recommendedName>
</protein>
<dbReference type="InterPro" id="IPR001466">
    <property type="entry name" value="Beta-lactam-related"/>
</dbReference>
<proteinExistence type="predicted"/>
<organism evidence="2 3">
    <name type="scientific">Erwinia typographi</name>
    <dbReference type="NCBI Taxonomy" id="371042"/>
    <lineage>
        <taxon>Bacteria</taxon>
        <taxon>Pseudomonadati</taxon>
        <taxon>Pseudomonadota</taxon>
        <taxon>Gammaproteobacteria</taxon>
        <taxon>Enterobacterales</taxon>
        <taxon>Erwiniaceae</taxon>
        <taxon>Erwinia</taxon>
    </lineage>
</organism>
<comment type="caution">
    <text evidence="2">The sequence shown here is derived from an EMBL/GenBank/DDBJ whole genome shotgun (WGS) entry which is preliminary data.</text>
</comment>
<accession>A0A0A3Z6X3</accession>
<name>A0A0A3Z6X3_9GAMM</name>
<dbReference type="PANTHER" id="PTHR46825">
    <property type="entry name" value="D-ALANYL-D-ALANINE-CARBOXYPEPTIDASE/ENDOPEPTIDASE AMPH"/>
    <property type="match status" value="1"/>
</dbReference>
<dbReference type="Gene3D" id="3.40.710.10">
    <property type="entry name" value="DD-peptidase/beta-lactamase superfamily"/>
    <property type="match status" value="1"/>
</dbReference>
<dbReference type="InterPro" id="IPR050491">
    <property type="entry name" value="AmpC-like"/>
</dbReference>
<gene>
    <name evidence="2" type="ORF">NG99_08320</name>
</gene>
<feature type="domain" description="Beta-lactamase-related" evidence="1">
    <location>
        <begin position="13"/>
        <end position="325"/>
    </location>
</feature>
<evidence type="ECO:0000259" key="1">
    <source>
        <dbReference type="Pfam" id="PF00144"/>
    </source>
</evidence>
<dbReference type="AlphaFoldDB" id="A0A0A3Z6X3"/>
<reference evidence="2 3" key="1">
    <citation type="submission" date="2014-10" db="EMBL/GenBank/DDBJ databases">
        <title>Genome sequence of Erwinia typographi M043b.</title>
        <authorList>
            <person name="Chan K.-G."/>
            <person name="Tan W.-S."/>
        </authorList>
    </citation>
    <scope>NUCLEOTIDE SEQUENCE [LARGE SCALE GENOMIC DNA]</scope>
    <source>
        <strain evidence="2 3">M043b</strain>
    </source>
</reference>
<dbReference type="PANTHER" id="PTHR46825:SF9">
    <property type="entry name" value="BETA-LACTAMASE-RELATED DOMAIN-CONTAINING PROTEIN"/>
    <property type="match status" value="1"/>
</dbReference>
<dbReference type="Proteomes" id="UP000030351">
    <property type="component" value="Unassembled WGS sequence"/>
</dbReference>
<dbReference type="InterPro" id="IPR012338">
    <property type="entry name" value="Beta-lactam/transpept-like"/>
</dbReference>
<dbReference type="STRING" id="371042.NG99_08320"/>
<sequence>MSALVQQPEEAVDAVLARFQRYNMPGLSVGVLSQGKVVLRKGYGLADIAAGRPNAADVPMRIASLSKQFLVSIVLMLEAEGRLAVSDPIQQYLPELPDYGVPVTLLDLMSNQSGVRDFLELRLLSGGNFSDPATAEESYRLICSTAELNFLPGSRFAYSNSGFLLLTRVVEKLEGEALETVLQRRILQPLGMTQTGLARTDSPWIEGRAVPYVVEAGQPTQGQWSVPLDGAGGMLSTVDDLLKWAAWVRDSHGASQPIFQRMAQARPYADGSPSIYGLGFTVMPYRGQPSFGHHGQLPGVFAEIAWFPQADVTLVLIANTTEINPFLLGRQLADVLIPSVLTARLPAADVLPGYYYNEAENRLLQVEKRSGEVMLNSTMTRAPLEWHQPGCCRPFWPMLHYQFSPQPDCLLGSNGPNPACWRRLTPWLPEADASLAGTFYQPELNCEWRISRQQQQWQLELAGPFGVSRFTLLPFADGVMLATPAVNPDGDYRPTLRLTHTARGRRLEIATDRTSRLFADEIHR</sequence>
<dbReference type="OrthoDB" id="9799367at2"/>
<keyword evidence="3" id="KW-1185">Reference proteome</keyword>
<evidence type="ECO:0000313" key="3">
    <source>
        <dbReference type="Proteomes" id="UP000030351"/>
    </source>
</evidence>
<dbReference type="SUPFAM" id="SSF56601">
    <property type="entry name" value="beta-lactamase/transpeptidase-like"/>
    <property type="match status" value="1"/>
</dbReference>
<dbReference type="RefSeq" id="WP_034890725.1">
    <property type="nucleotide sequence ID" value="NZ_JRUQ01000027.1"/>
</dbReference>
<dbReference type="Pfam" id="PF00144">
    <property type="entry name" value="Beta-lactamase"/>
    <property type="match status" value="1"/>
</dbReference>
<dbReference type="EMBL" id="JRUQ01000027">
    <property type="protein sequence ID" value="KGT94605.1"/>
    <property type="molecule type" value="Genomic_DNA"/>
</dbReference>
<dbReference type="eggNOG" id="COG1680">
    <property type="taxonomic scope" value="Bacteria"/>
</dbReference>